<dbReference type="InterPro" id="IPR029044">
    <property type="entry name" value="Nucleotide-diphossugar_trans"/>
</dbReference>
<organism evidence="5 6">
    <name type="scientific">Saccharomonospora piscinae</name>
    <dbReference type="NCBI Taxonomy" id="687388"/>
    <lineage>
        <taxon>Bacteria</taxon>
        <taxon>Bacillati</taxon>
        <taxon>Actinomycetota</taxon>
        <taxon>Actinomycetes</taxon>
        <taxon>Pseudonocardiales</taxon>
        <taxon>Pseudonocardiaceae</taxon>
        <taxon>Saccharomonospora</taxon>
    </lineage>
</organism>
<reference evidence="5 6" key="1">
    <citation type="submission" date="2017-02" db="EMBL/GenBank/DDBJ databases">
        <title>Draft genome of Saccharomonospora sp. 154.</title>
        <authorList>
            <person name="Alonso-Carmona G.S."/>
            <person name="De La Haba R."/>
            <person name="Vera-Gargallo B."/>
            <person name="Sandoval-Trujillo A.H."/>
            <person name="Ramirez-Duran N."/>
            <person name="Ventosa A."/>
        </authorList>
    </citation>
    <scope>NUCLEOTIDE SEQUENCE [LARGE SCALE GENOMIC DNA]</scope>
    <source>
        <strain evidence="5 6">LRS4.154</strain>
    </source>
</reference>
<sequence length="276" mass="30415">MRTTVVIATRDRADDLARTLTHLRGLRPAPPVIVVDNGSADDTASRVRDGFPGVRLIRLPENVGMAARNLGVEAADTPYIAFNDDDSWWAQGALPQAEVLFDAYPRLGLLAATTLVGPQERRDPVCALMADSPLGTAPDLPGPRVLGFLACSAVVRRSAFLDAGGFHPLLYFGAEERLLSYDLAARGWELCYVDRVRAHHHPSAIRPSASWRRRIERRNNALITWMRRPLGDCLRASGGLLRDPLAAAGAVRRLPRALSSRRPLPRDVERRIRELA</sequence>
<protein>
    <submittedName>
        <fullName evidence="5">Glycosyl transferase</fullName>
    </submittedName>
</protein>
<dbReference type="SUPFAM" id="SSF53448">
    <property type="entry name" value="Nucleotide-diphospho-sugar transferases"/>
    <property type="match status" value="1"/>
</dbReference>
<dbReference type="RefSeq" id="WP_081194816.1">
    <property type="nucleotide sequence ID" value="NZ_MWIH01000009.1"/>
</dbReference>
<dbReference type="Gene3D" id="3.90.550.10">
    <property type="entry name" value="Spore Coat Polysaccharide Biosynthesis Protein SpsA, Chain A"/>
    <property type="match status" value="1"/>
</dbReference>
<evidence type="ECO:0000259" key="4">
    <source>
        <dbReference type="Pfam" id="PF00535"/>
    </source>
</evidence>
<name>A0A1V8ZX69_SACPI</name>
<proteinExistence type="inferred from homology"/>
<evidence type="ECO:0000256" key="2">
    <source>
        <dbReference type="ARBA" id="ARBA00022676"/>
    </source>
</evidence>
<feature type="domain" description="Glycosyltransferase 2-like" evidence="4">
    <location>
        <begin position="4"/>
        <end position="125"/>
    </location>
</feature>
<evidence type="ECO:0000313" key="6">
    <source>
        <dbReference type="Proteomes" id="UP000192591"/>
    </source>
</evidence>
<keyword evidence="6" id="KW-1185">Reference proteome</keyword>
<evidence type="ECO:0000256" key="1">
    <source>
        <dbReference type="ARBA" id="ARBA00006739"/>
    </source>
</evidence>
<dbReference type="Proteomes" id="UP000192591">
    <property type="component" value="Unassembled WGS sequence"/>
</dbReference>
<dbReference type="PANTHER" id="PTHR43685:SF5">
    <property type="entry name" value="GLYCOSYLTRANSFERASE EPSE-RELATED"/>
    <property type="match status" value="1"/>
</dbReference>
<dbReference type="PANTHER" id="PTHR43685">
    <property type="entry name" value="GLYCOSYLTRANSFERASE"/>
    <property type="match status" value="1"/>
</dbReference>
<dbReference type="InterPro" id="IPR050834">
    <property type="entry name" value="Glycosyltransf_2"/>
</dbReference>
<dbReference type="InterPro" id="IPR001173">
    <property type="entry name" value="Glyco_trans_2-like"/>
</dbReference>
<comment type="similarity">
    <text evidence="1">Belongs to the glycosyltransferase 2 family.</text>
</comment>
<keyword evidence="3 5" id="KW-0808">Transferase</keyword>
<dbReference type="GO" id="GO:0016757">
    <property type="term" value="F:glycosyltransferase activity"/>
    <property type="evidence" value="ECO:0007669"/>
    <property type="project" value="UniProtKB-KW"/>
</dbReference>
<dbReference type="EMBL" id="MWIH01000009">
    <property type="protein sequence ID" value="OQO89391.1"/>
    <property type="molecule type" value="Genomic_DNA"/>
</dbReference>
<keyword evidence="2" id="KW-0328">Glycosyltransferase</keyword>
<evidence type="ECO:0000256" key="3">
    <source>
        <dbReference type="ARBA" id="ARBA00022679"/>
    </source>
</evidence>
<dbReference type="Pfam" id="PF00535">
    <property type="entry name" value="Glycos_transf_2"/>
    <property type="match status" value="1"/>
</dbReference>
<dbReference type="AlphaFoldDB" id="A0A1V8ZX69"/>
<evidence type="ECO:0000313" key="5">
    <source>
        <dbReference type="EMBL" id="OQO89391.1"/>
    </source>
</evidence>
<dbReference type="STRING" id="1962155.B1813_20820"/>
<comment type="caution">
    <text evidence="5">The sequence shown here is derived from an EMBL/GenBank/DDBJ whole genome shotgun (WGS) entry which is preliminary data.</text>
</comment>
<gene>
    <name evidence="5" type="ORF">B1813_20820</name>
</gene>
<accession>A0A1V8ZX69</accession>